<evidence type="ECO:0000313" key="2">
    <source>
        <dbReference type="Proteomes" id="UP001596203"/>
    </source>
</evidence>
<reference evidence="2" key="1">
    <citation type="journal article" date="2019" name="Int. J. Syst. Evol. Microbiol.">
        <title>The Global Catalogue of Microorganisms (GCM) 10K type strain sequencing project: providing services to taxonomists for standard genome sequencing and annotation.</title>
        <authorList>
            <consortium name="The Broad Institute Genomics Platform"/>
            <consortium name="The Broad Institute Genome Sequencing Center for Infectious Disease"/>
            <person name="Wu L."/>
            <person name="Ma J."/>
        </authorList>
    </citation>
    <scope>NUCLEOTIDE SEQUENCE [LARGE SCALE GENOMIC DNA]</scope>
    <source>
        <strain evidence="2">ZS-35-S2</strain>
    </source>
</reference>
<name>A0ABW1K7R2_9ACTN</name>
<organism evidence="1 2">
    <name type="scientific">Plantactinospora solaniradicis</name>
    <dbReference type="NCBI Taxonomy" id="1723736"/>
    <lineage>
        <taxon>Bacteria</taxon>
        <taxon>Bacillati</taxon>
        <taxon>Actinomycetota</taxon>
        <taxon>Actinomycetes</taxon>
        <taxon>Micromonosporales</taxon>
        <taxon>Micromonosporaceae</taxon>
        <taxon>Plantactinospora</taxon>
    </lineage>
</organism>
<gene>
    <name evidence="1" type="ORF">ACFP2T_13420</name>
</gene>
<dbReference type="Proteomes" id="UP001596203">
    <property type="component" value="Unassembled WGS sequence"/>
</dbReference>
<keyword evidence="2" id="KW-1185">Reference proteome</keyword>
<dbReference type="RefSeq" id="WP_377422785.1">
    <property type="nucleotide sequence ID" value="NZ_JBHSPR010000010.1"/>
</dbReference>
<sequence>MLRAELDSAALGQRIGVDGKTIDRWIGGRVPHRRNRLAVAEALGEEEAALWPTARPDQAPGFASTGEVVSAYAHRAEVPTDLWVGLLTGAREQIDILGYAAPFVFELTPHVHDLIAEKCADGARVRIALADPDCDHVRERDELEQLGGTLPGRIRNAFTMLGRIADVEGVQVGTHTVHLYNSWFRFDNQAIATPHLFRYRGYQHPALHLRRLSAFGIFETFAEQFRQVWDTVQMLEVSR</sequence>
<dbReference type="EMBL" id="JBHSPR010000010">
    <property type="protein sequence ID" value="MFC6017202.1"/>
    <property type="molecule type" value="Genomic_DNA"/>
</dbReference>
<protein>
    <submittedName>
        <fullName evidence="1">XRE family transcriptional regulator</fullName>
    </submittedName>
</protein>
<comment type="caution">
    <text evidence="1">The sequence shown here is derived from an EMBL/GenBank/DDBJ whole genome shotgun (WGS) entry which is preliminary data.</text>
</comment>
<evidence type="ECO:0000313" key="1">
    <source>
        <dbReference type="EMBL" id="MFC6017202.1"/>
    </source>
</evidence>
<accession>A0ABW1K7R2</accession>
<proteinExistence type="predicted"/>